<evidence type="ECO:0000256" key="1">
    <source>
        <dbReference type="SAM" id="MobiDB-lite"/>
    </source>
</evidence>
<accession>A0AAU8A3S4</accession>
<dbReference type="EMBL" id="CP099959">
    <property type="protein sequence ID" value="XCC58035.1"/>
    <property type="molecule type" value="Genomic_DNA"/>
</dbReference>
<evidence type="ECO:0000313" key="2">
    <source>
        <dbReference type="EMBL" id="XCC58035.1"/>
    </source>
</evidence>
<organism evidence="2">
    <name type="scientific">Polynucleobacter sp. UK-FUSCHL-C3</name>
    <dbReference type="NCBI Taxonomy" id="2955208"/>
    <lineage>
        <taxon>Bacteria</taxon>
        <taxon>Pseudomonadati</taxon>
        <taxon>Pseudomonadota</taxon>
        <taxon>Betaproteobacteria</taxon>
        <taxon>Burkholderiales</taxon>
        <taxon>Burkholderiaceae</taxon>
        <taxon>Polynucleobacter</taxon>
    </lineage>
</organism>
<feature type="region of interest" description="Disordered" evidence="1">
    <location>
        <begin position="50"/>
        <end position="79"/>
    </location>
</feature>
<protein>
    <submittedName>
        <fullName evidence="2">Uncharacterized protein</fullName>
    </submittedName>
</protein>
<gene>
    <name evidence="2" type="ORF">NKE59_01730</name>
</gene>
<name>A0AAU8A3S4_9BURK</name>
<proteinExistence type="predicted"/>
<dbReference type="RefSeq" id="WP_353439182.1">
    <property type="nucleotide sequence ID" value="NZ_CP099959.1"/>
</dbReference>
<reference evidence="2" key="1">
    <citation type="submission" date="2022-06" db="EMBL/GenBank/DDBJ databases">
        <title>New Polynucleobacter species.</title>
        <authorList>
            <person name="Hahn M.W."/>
        </authorList>
    </citation>
    <scope>NUCLEOTIDE SEQUENCE</scope>
    <source>
        <strain evidence="2">UK-FUSCHL-C3</strain>
    </source>
</reference>
<dbReference type="AlphaFoldDB" id="A0AAU8A3S4"/>
<sequence length="134" mass="14559">MILTPSTFPAFALSSLLALGGLHWSLGIANAQSGGTQALTKEDLNRINKQPLVPPASNPAGLGKKEERKPSFEYTETTGTQIREYRESNLPTEIEVKSTFGTYEMSPPQTVFPTTGSQQDNNLLSVPSIRIPLK</sequence>